<accession>A0ABQ0E840</accession>
<evidence type="ECO:0008006" key="4">
    <source>
        <dbReference type="Google" id="ProtNLM"/>
    </source>
</evidence>
<feature type="region of interest" description="Disordered" evidence="1">
    <location>
        <begin position="233"/>
        <end position="253"/>
    </location>
</feature>
<evidence type="ECO:0000256" key="1">
    <source>
        <dbReference type="SAM" id="MobiDB-lite"/>
    </source>
</evidence>
<proteinExistence type="predicted"/>
<dbReference type="Proteomes" id="UP001628192">
    <property type="component" value="Unassembled WGS sequence"/>
</dbReference>
<feature type="region of interest" description="Disordered" evidence="1">
    <location>
        <begin position="126"/>
        <end position="146"/>
    </location>
</feature>
<reference evidence="2 3" key="1">
    <citation type="journal article" date="2025" name="Int. J. Syst. Evol. Microbiol.">
        <title>Desulfovibrio falkowii sp. nov., Porphyromonas miyakawae sp. nov., Mediterraneibacter flintii sp. nov. and Owariibacterium komagatae gen. nov., sp. nov., isolated from human faeces.</title>
        <authorList>
            <person name="Hamaguchi T."/>
            <person name="Ohara M."/>
            <person name="Hisatomi A."/>
            <person name="Sekiguchi K."/>
            <person name="Takeda J.I."/>
            <person name="Ueyama J."/>
            <person name="Ito M."/>
            <person name="Nishiwaki H."/>
            <person name="Ogi T."/>
            <person name="Hirayama M."/>
            <person name="Ohkuma M."/>
            <person name="Sakamoto M."/>
            <person name="Ohno K."/>
        </authorList>
    </citation>
    <scope>NUCLEOTIDE SEQUENCE [LARGE SCALE GENOMIC DNA]</scope>
    <source>
        <strain evidence="2 3">13CB8C</strain>
    </source>
</reference>
<dbReference type="EMBL" id="BAAFSG010000001">
    <property type="protein sequence ID" value="GAB1253909.1"/>
    <property type="molecule type" value="Genomic_DNA"/>
</dbReference>
<organism evidence="2 3">
    <name type="scientific">Desulfovibrio falkowii</name>
    <dbReference type="NCBI Taxonomy" id="3136602"/>
    <lineage>
        <taxon>Bacteria</taxon>
        <taxon>Pseudomonadati</taxon>
        <taxon>Thermodesulfobacteriota</taxon>
        <taxon>Desulfovibrionia</taxon>
        <taxon>Desulfovibrionales</taxon>
        <taxon>Desulfovibrionaceae</taxon>
        <taxon>Desulfovibrio</taxon>
    </lineage>
</organism>
<evidence type="ECO:0000313" key="2">
    <source>
        <dbReference type="EMBL" id="GAB1253909.1"/>
    </source>
</evidence>
<name>A0ABQ0E840_9BACT</name>
<keyword evidence="3" id="KW-1185">Reference proteome</keyword>
<dbReference type="Gene3D" id="1.10.10.10">
    <property type="entry name" value="Winged helix-like DNA-binding domain superfamily/Winged helix DNA-binding domain"/>
    <property type="match status" value="1"/>
</dbReference>
<gene>
    <name evidence="2" type="ORF">Defa_13960</name>
</gene>
<evidence type="ECO:0000313" key="3">
    <source>
        <dbReference type="Proteomes" id="UP001628192"/>
    </source>
</evidence>
<dbReference type="InterPro" id="IPR036388">
    <property type="entry name" value="WH-like_DNA-bd_sf"/>
</dbReference>
<comment type="caution">
    <text evidence="2">The sequence shown here is derived from an EMBL/GenBank/DDBJ whole genome shotgun (WGS) entry which is preliminary data.</text>
</comment>
<protein>
    <recommendedName>
        <fullName evidence="4">Helix-turn-helix domain-containing protein</fullName>
    </recommendedName>
</protein>
<sequence length="395" mass="44675">METFVPKGNIYGPILPQFVLQKSITFGAKTMYALLCDYAADKDHCWPSQATLAKRLSCSISSIKNYLAELVREKLISVKREQYRSSVYYILRPEDFSAKQETNLAHKQSKSDCHAAKSGYLTNLNNQRKEKNSPLPPVAPAQTTASSVRRVFRTPAAGGVSPSLQDFESIWALYPKKDAKGFARLAWFKLLRNGQLPPLDEIRAAIRRFADSESWQREQGRFVPQMGNWLRGQRWLDPLPPSEQAEQRHSRELHQAIQAREEQERRKQEQQRAEKERLRPLFDAFAAKFPPSSNNAMSFGMWLHLHSQNLAPSAFDVPPANALGIVEFMNDFKRKIQTAAASETHGTSQAIRRETRTSDCRPLGEILKTLPSVSRFFQAGNGSGWPLESPVTACA</sequence>
<dbReference type="RefSeq" id="WP_407844508.1">
    <property type="nucleotide sequence ID" value="NZ_BAAFSG010000001.1"/>
</dbReference>
<dbReference type="Pfam" id="PF13730">
    <property type="entry name" value="HTH_36"/>
    <property type="match status" value="1"/>
</dbReference>